<dbReference type="Gene3D" id="3.10.20.410">
    <property type="match status" value="1"/>
</dbReference>
<accession>A0AAW3YRM3</accession>
<comment type="subcellular location">
    <subcellularLocation>
        <location evidence="1 9">Cell outer membrane</location>
        <topology evidence="1 9">Multi-pass membrane protein</topology>
    </subcellularLocation>
</comment>
<dbReference type="EMBL" id="JACXBF010000117">
    <property type="protein sequence ID" value="MBD2799704.1"/>
    <property type="molecule type" value="Genomic_DNA"/>
</dbReference>
<reference evidence="12" key="1">
    <citation type="submission" date="2020-09" db="EMBL/GenBank/DDBJ databases">
        <authorList>
            <person name="Palma L."/>
            <person name="Caballero P."/>
            <person name="Berry C."/>
            <person name="Del Valle E."/>
        </authorList>
    </citation>
    <scope>NUCLEOTIDE SEQUENCE</scope>
    <source>
        <strain evidence="12">M</strain>
    </source>
</reference>
<dbReference type="InterPro" id="IPR043142">
    <property type="entry name" value="PapC-like_C_sf"/>
</dbReference>
<evidence type="ECO:0000256" key="4">
    <source>
        <dbReference type="ARBA" id="ARBA00022452"/>
    </source>
</evidence>
<evidence type="ECO:0000256" key="2">
    <source>
        <dbReference type="ARBA" id="ARBA00008064"/>
    </source>
</evidence>
<proteinExistence type="inferred from homology"/>
<evidence type="ECO:0000256" key="3">
    <source>
        <dbReference type="ARBA" id="ARBA00022448"/>
    </source>
</evidence>
<evidence type="ECO:0000256" key="1">
    <source>
        <dbReference type="ARBA" id="ARBA00004571"/>
    </source>
</evidence>
<dbReference type="Gene3D" id="2.60.40.2070">
    <property type="match status" value="1"/>
</dbReference>
<evidence type="ECO:0000256" key="7">
    <source>
        <dbReference type="ARBA" id="ARBA00023136"/>
    </source>
</evidence>
<keyword evidence="9" id="KW-1029">Fimbrium biogenesis</keyword>
<keyword evidence="8 9" id="KW-0998">Cell outer membrane</keyword>
<name>A0AAW3YRM3_9GAMM</name>
<gene>
    <name evidence="12" type="ORF">ID854_04340</name>
</gene>
<dbReference type="Proteomes" id="UP001193920">
    <property type="component" value="Unassembled WGS sequence"/>
</dbReference>
<dbReference type="InterPro" id="IPR042186">
    <property type="entry name" value="FimD_plug_dom"/>
</dbReference>
<dbReference type="GO" id="GO:0009279">
    <property type="term" value="C:cell outer membrane"/>
    <property type="evidence" value="ECO:0007669"/>
    <property type="project" value="UniProtKB-SubCell"/>
</dbReference>
<keyword evidence="5 9" id="KW-0812">Transmembrane</keyword>
<dbReference type="InterPro" id="IPR037224">
    <property type="entry name" value="PapC_N_sf"/>
</dbReference>
<keyword evidence="3 9" id="KW-0813">Transport</keyword>
<keyword evidence="7 9" id="KW-0472">Membrane</keyword>
<dbReference type="SUPFAM" id="SSF141729">
    <property type="entry name" value="FimD N-terminal domain-like"/>
    <property type="match status" value="1"/>
</dbReference>
<dbReference type="RefSeq" id="WP_323868498.1">
    <property type="nucleotide sequence ID" value="NZ_JACXBF010000117.1"/>
</dbReference>
<dbReference type="GO" id="GO:0009297">
    <property type="term" value="P:pilus assembly"/>
    <property type="evidence" value="ECO:0007669"/>
    <property type="project" value="InterPro"/>
</dbReference>
<evidence type="ECO:0000259" key="10">
    <source>
        <dbReference type="Pfam" id="PF13953"/>
    </source>
</evidence>
<feature type="domain" description="PapC-like C-terminal" evidence="10">
    <location>
        <begin position="755"/>
        <end position="819"/>
    </location>
</feature>
<keyword evidence="4" id="KW-1134">Transmembrane beta strand</keyword>
<dbReference type="Pfam" id="PF00577">
    <property type="entry name" value="Usher"/>
    <property type="match status" value="1"/>
</dbReference>
<dbReference type="InterPro" id="IPR018030">
    <property type="entry name" value="Fimbrial_membr_usher_CS"/>
</dbReference>
<evidence type="ECO:0000259" key="11">
    <source>
        <dbReference type="Pfam" id="PF13954"/>
    </source>
</evidence>
<evidence type="ECO:0000256" key="9">
    <source>
        <dbReference type="RuleBase" id="RU003884"/>
    </source>
</evidence>
<dbReference type="InterPro" id="IPR025949">
    <property type="entry name" value="PapC-like_C"/>
</dbReference>
<dbReference type="Pfam" id="PF13953">
    <property type="entry name" value="PapC_C"/>
    <property type="match status" value="1"/>
</dbReference>
<organism evidence="12">
    <name type="scientific">Xenorhabdus szentirmaii</name>
    <dbReference type="NCBI Taxonomy" id="290112"/>
    <lineage>
        <taxon>Bacteria</taxon>
        <taxon>Pseudomonadati</taxon>
        <taxon>Pseudomonadota</taxon>
        <taxon>Gammaproteobacteria</taxon>
        <taxon>Enterobacterales</taxon>
        <taxon>Morganellaceae</taxon>
        <taxon>Xenorhabdus</taxon>
    </lineage>
</organism>
<evidence type="ECO:0000256" key="8">
    <source>
        <dbReference type="ARBA" id="ARBA00023237"/>
    </source>
</evidence>
<comment type="similarity">
    <text evidence="2 9">Belongs to the fimbrial export usher family.</text>
</comment>
<dbReference type="PANTHER" id="PTHR30451:SF20">
    <property type="entry name" value="FIMBRIAE USHER"/>
    <property type="match status" value="1"/>
</dbReference>
<reference evidence="12" key="2">
    <citation type="journal article" date="2024" name="Toxins">
        <title>Genome Sequence Analysis of Native Xenorhabdus Strains Isolated from Entomopathogenic Nematodes in Argentina.</title>
        <authorList>
            <person name="Palma L."/>
            <person name="Frizzo L."/>
            <person name="Kaiser S."/>
            <person name="Berry C."/>
            <person name="Caballero P."/>
            <person name="Bode H.B."/>
            <person name="Del Valle E.E."/>
        </authorList>
    </citation>
    <scope>NUCLEOTIDE SEQUENCE</scope>
    <source>
        <strain evidence="12">M</strain>
    </source>
</reference>
<dbReference type="AlphaFoldDB" id="A0AAW3YRM3"/>
<keyword evidence="6" id="KW-0732">Signal</keyword>
<dbReference type="PROSITE" id="PS01151">
    <property type="entry name" value="FIMBRIAL_USHER"/>
    <property type="match status" value="1"/>
</dbReference>
<dbReference type="GO" id="GO:0015473">
    <property type="term" value="F:fimbrial usher porin activity"/>
    <property type="evidence" value="ECO:0007669"/>
    <property type="project" value="InterPro"/>
</dbReference>
<evidence type="ECO:0000256" key="5">
    <source>
        <dbReference type="ARBA" id="ARBA00022692"/>
    </source>
</evidence>
<dbReference type="FunFam" id="2.60.40.3110:FF:000001">
    <property type="entry name" value="Putative fimbrial outer membrane usher"/>
    <property type="match status" value="1"/>
</dbReference>
<evidence type="ECO:0000313" key="12">
    <source>
        <dbReference type="EMBL" id="MBD2799704.1"/>
    </source>
</evidence>
<sequence>MKPIIINNYLYSTVIFRSLLLSLVMVSAYSVAHTSEDIEFEATFLRSVSPEKLDLKRFSQGAAMLPGTYLSEIWLNGEYLTRDSVTFKGLPNYQVSLCVQADVLKQLPLELKLLAKDITSAVTQGQDCISLAEWLPEATVNYDSSYQQLNISLPQIYVKKQARDAVDPILWDKGISAATLGYNFSAYRSESGGDHHDSAYGSLNTGLNLGAWYFRHNGNLNWQQESQKKYHALNTYVQRDIPALQGRVLIGESYTSGQLFDTLPFTGVSLTSVSHMLPPSQQGYAPEIRGIARTNARVTVHQGEQIIYETTVPPGDFIINDLYPTGYGGNLAVTVHEANGSKQHFEVPYAAVAQLLRPGSSQYSFTVGKYRSHELKEPPLFAETTWQQGLTNRITGNVGLQYLRNYYAGQFGIAVDTSIGALSTAITHTHLNTGDGKSLRGQSYNLSYSHYVRETGSNFSLATYRFSTKDYRSLSDAISSQSITYDYGSTPRNRVTLSLNQSLPEHWGQFYLSGSMENSWERKGYSQQYQLGYNNHWQGISYGVSMTRSQNSRGKFQNSWLFNVSLPLESKAFRHTPSFSTQLTHDGQGKWRKQLNLSGTIGEQAQFHYNLNASQHQGSDYATSLSGNYRNSWSALSASYSKGKNYSSASAGINGTVIAHSGGVSFSSHGGDTFALVEAKGAEGAKVSSYSNIHIDSQGYAIVPNLNPYQMNDIIIDPKGASDGVELRTTRQRVAPLSGAVVKVNYSVKQGAVILLRLRQSNQQPIPFGSEVTDEKGGQVGHIGQAGQLFARVQTSTGELKVQWGSHNQMQCRVKYQLPDSKSSWWDNTQSVQLCDNGPR</sequence>
<dbReference type="Pfam" id="PF13954">
    <property type="entry name" value="PapC_N"/>
    <property type="match status" value="1"/>
</dbReference>
<evidence type="ECO:0000256" key="6">
    <source>
        <dbReference type="ARBA" id="ARBA00022729"/>
    </source>
</evidence>
<protein>
    <submittedName>
        <fullName evidence="12">Fimbrial biogenesis outer membrane usher protein</fullName>
    </submittedName>
</protein>
<dbReference type="Gene3D" id="2.60.40.3110">
    <property type="match status" value="1"/>
</dbReference>
<dbReference type="Gene3D" id="2.60.40.2610">
    <property type="entry name" value="Outer membrane usher protein FimD, plug domain"/>
    <property type="match status" value="1"/>
</dbReference>
<dbReference type="PANTHER" id="PTHR30451">
    <property type="entry name" value="OUTER MEMBRANE USHER PROTEIN"/>
    <property type="match status" value="1"/>
</dbReference>
<comment type="caution">
    <text evidence="12">The sequence shown here is derived from an EMBL/GenBank/DDBJ whole genome shotgun (WGS) entry which is preliminary data.</text>
</comment>
<feature type="domain" description="PapC N-terminal" evidence="11">
    <location>
        <begin position="39"/>
        <end position="186"/>
    </location>
</feature>
<dbReference type="InterPro" id="IPR025885">
    <property type="entry name" value="PapC_N"/>
</dbReference>
<dbReference type="InterPro" id="IPR000015">
    <property type="entry name" value="Fimb_usher"/>
</dbReference>